<evidence type="ECO:0000256" key="2">
    <source>
        <dbReference type="ARBA" id="ARBA00022614"/>
    </source>
</evidence>
<dbReference type="GO" id="GO:0006952">
    <property type="term" value="P:defense response"/>
    <property type="evidence" value="ECO:0007669"/>
    <property type="project" value="UniProtKB-KW"/>
</dbReference>
<name>M8C101_AEGTA</name>
<dbReference type="Gene3D" id="3.80.10.10">
    <property type="entry name" value="Ribonuclease Inhibitor"/>
    <property type="match status" value="3"/>
</dbReference>
<accession>M8C101</accession>
<feature type="domain" description="NB-ARC" evidence="7">
    <location>
        <begin position="340"/>
        <end position="496"/>
    </location>
</feature>
<dbReference type="InterPro" id="IPR041118">
    <property type="entry name" value="Rx_N"/>
</dbReference>
<evidence type="ECO:0000259" key="10">
    <source>
        <dbReference type="Pfam" id="PF25019"/>
    </source>
</evidence>
<comment type="similarity">
    <text evidence="1">Belongs to the disease resistance NB-LRR family.</text>
</comment>
<dbReference type="SUPFAM" id="SSF52540">
    <property type="entry name" value="P-loop containing nucleoside triphosphate hydrolases"/>
    <property type="match status" value="1"/>
</dbReference>
<dbReference type="GO" id="GO:0005524">
    <property type="term" value="F:ATP binding"/>
    <property type="evidence" value="ECO:0007669"/>
    <property type="project" value="UniProtKB-KW"/>
</dbReference>
<dbReference type="InterPro" id="IPR027417">
    <property type="entry name" value="P-loop_NTPase"/>
</dbReference>
<dbReference type="Gene3D" id="3.40.50.300">
    <property type="entry name" value="P-loop containing nucleotide triphosphate hydrolases"/>
    <property type="match status" value="1"/>
</dbReference>
<dbReference type="InterPro" id="IPR058922">
    <property type="entry name" value="WHD_DRP"/>
</dbReference>
<keyword evidence="5" id="KW-0611">Plant defense</keyword>
<evidence type="ECO:0000259" key="9">
    <source>
        <dbReference type="Pfam" id="PF23559"/>
    </source>
</evidence>
<evidence type="ECO:0000259" key="8">
    <source>
        <dbReference type="Pfam" id="PF18052"/>
    </source>
</evidence>
<dbReference type="Pfam" id="PF18052">
    <property type="entry name" value="Rx_N"/>
    <property type="match status" value="1"/>
</dbReference>
<proteinExistence type="inferred from homology"/>
<keyword evidence="2" id="KW-0433">Leucine-rich repeat</keyword>
<dbReference type="EnsemblPlants" id="EMT27899">
    <property type="protein sequence ID" value="EMT27899"/>
    <property type="gene ID" value="F775_12570"/>
</dbReference>
<dbReference type="PANTHER" id="PTHR36766:SF30">
    <property type="entry name" value="TIR-NBS TYPE DISEASE RESISTANCE PROTEIN-RELATED"/>
    <property type="match status" value="1"/>
</dbReference>
<dbReference type="SUPFAM" id="SSF52058">
    <property type="entry name" value="L domain-like"/>
    <property type="match status" value="2"/>
</dbReference>
<evidence type="ECO:0000256" key="5">
    <source>
        <dbReference type="ARBA" id="ARBA00022821"/>
    </source>
</evidence>
<dbReference type="Gene3D" id="1.10.10.10">
    <property type="entry name" value="Winged helix-like DNA-binding domain superfamily/Winged helix DNA-binding domain"/>
    <property type="match status" value="1"/>
</dbReference>
<reference evidence="11" key="1">
    <citation type="submission" date="2015-06" db="UniProtKB">
        <authorList>
            <consortium name="EnsemblPlants"/>
        </authorList>
    </citation>
    <scope>IDENTIFICATION</scope>
</reference>
<dbReference type="ExpressionAtlas" id="M8C101">
    <property type="expression patterns" value="baseline"/>
</dbReference>
<dbReference type="PANTHER" id="PTHR36766">
    <property type="entry name" value="PLANT BROAD-SPECTRUM MILDEW RESISTANCE PROTEIN RPW8"/>
    <property type="match status" value="1"/>
</dbReference>
<evidence type="ECO:0000313" key="11">
    <source>
        <dbReference type="EnsemblPlants" id="EMT27899"/>
    </source>
</evidence>
<dbReference type="InterPro" id="IPR042197">
    <property type="entry name" value="Apaf_helical"/>
</dbReference>
<organism evidence="11">
    <name type="scientific">Aegilops tauschii</name>
    <name type="common">Tausch's goatgrass</name>
    <name type="synonym">Aegilops squarrosa</name>
    <dbReference type="NCBI Taxonomy" id="37682"/>
    <lineage>
        <taxon>Eukaryota</taxon>
        <taxon>Viridiplantae</taxon>
        <taxon>Streptophyta</taxon>
        <taxon>Embryophyta</taxon>
        <taxon>Tracheophyta</taxon>
        <taxon>Spermatophyta</taxon>
        <taxon>Magnoliopsida</taxon>
        <taxon>Liliopsida</taxon>
        <taxon>Poales</taxon>
        <taxon>Poaceae</taxon>
        <taxon>BOP clade</taxon>
        <taxon>Pooideae</taxon>
        <taxon>Triticodae</taxon>
        <taxon>Triticeae</taxon>
        <taxon>Triticinae</taxon>
        <taxon>Aegilops</taxon>
    </lineage>
</organism>
<evidence type="ECO:0000259" key="7">
    <source>
        <dbReference type="Pfam" id="PF00931"/>
    </source>
</evidence>
<dbReference type="GO" id="GO:0051707">
    <property type="term" value="P:response to other organism"/>
    <property type="evidence" value="ECO:0007669"/>
    <property type="project" value="UniProtKB-ARBA"/>
</dbReference>
<evidence type="ECO:0000256" key="3">
    <source>
        <dbReference type="ARBA" id="ARBA00022737"/>
    </source>
</evidence>
<feature type="domain" description="Disease resistance N-terminal" evidence="8">
    <location>
        <begin position="97"/>
        <end position="174"/>
    </location>
</feature>
<dbReference type="InterPro" id="IPR036388">
    <property type="entry name" value="WH-like_DNA-bd_sf"/>
</dbReference>
<sequence length="1664" mass="188675">MASIPTETLGLITTTTPPTATPLLSCRPWADMPVDLLLRVGDFLDELKCYSSAWGACAGIGRPLFQNMPIMHFVMRSWPLRMDADALLSAAQWEVSKALAPVANGVLEAWAATRGLDHNIDAIRTELLLVKATLENAARKDLGGSAMEMMLERLRVSAHTAQDLLDELDYFRIQGTYYAADLSAFVSARHTAKGVSKLFNCCRWHSTKRRQMPRSDSSSAPDVNQEVSGCMSNLCKLLPCSSSPDPHVPDEDFGDVQETPQLMFDRVHFSRMMKEVVEKLNLMRKDINGVLQSRDTRSLPNIAQNRPISKGQVDEPNLYGRDRIMDSIIRDIFYGQYCDKAGLTVLLVLGPGGIGKTTLIQHIYCDERMQQNFEVMIWICVSVNFNLDKVLEHIRTCTPEVRYERRGSTTEELIEERLRSKRFLLVLDDMWQFTDVDDWKKLLLILGKSQPEGSVILVTTRFQAIAQKVKTTGHSIKLNGLETEAFRRLFFAFVFGDEGCPRDKNFLLETGDKIIEKLKGSPLAAKTAGRLLYKGLNLHHWKRVLESKGWEKENADNDIMPTLKLSYDFLPFHLQQCFACSALFPEDYHFRSDELINLWIGLDILIPSGQNQTFEDIGLSNLNELVMHGFFKQEEIDDGSYYFMHLMHDLALKVASHDYLSLRLHSVGSVEIQSTTRHLSISTDDLGKYDAVSGRRLKSELEELKTKFKVEDLQTLMLFGEMDEGFVKIFGDFFREANALRILRLPNMLCPVESMIYNFSRLLHLRYLSLGTEETQMHIPLSISKFYHLKILDLELWDGRRDLPEDISNLAKLCHFYVPSDDQLHFDIYNVGKLKLLEELKVFQVNKKSEGFEPKQLEHLTMLRELGMYNLEKIYTVEEAAQAKLMEKTYLRRLTLDWDSKRSSVEPGVEAAVLDSLKPHGDLQVLCIRGHGGPSCPTWLGDEFAVEALHYLCLVGVSWEVLPSVGKTRNLRKLVLKHIATVKEFVIEQSFRWLIWFELVGLESLEKWVPSSDAHHIFPLLQVLIIRDCPKLLEFPFSNHIVYRPDQDWDIDWFPRLQELEIQNCPELSLVPPIPWTETLCSVSIRGAMLLDKLVYSNSSDGVRLDIVGKDDLGSLDQVLAFKNLTQLEELSLLQCPPLELKHLVLLTSLKRLIAESSDALIESLRGQGDVEWQLPIEHIEIQELCDNSGKELTELLTHLPWLSELKIIECGKITHLAVGVDQQEMTSAASEAEKNEKPEATEWEKEDGVLQFPAHLSYRLRELVISHCPELVLVAPPTLLPDGGGGLQALQYLERLKLKETPKFVSAYLFASPSCHLFPSSLQFLELNGVEGMGTVEPLSNLTSLTLLELRNCGEDLRCKGLGPLLTARGQLSALIVYGSPRFFAGWDPNPRRLLQDEEGDQQLELLSYPSSSNLQKLWTDGVVGLLAMPICSFLSSSLTQLQLSGSKDMERFSNKHEDALHLLASLQELEFFGFDKLQHLPAGLHKLTNLNELQVSKCPSVRSLPEDGLPSSLQKLDVWDCGNEKLIQQCRGSELRSYGCFISVAYGTTLDISSAPVAGLKLRRLVKKTHKGEFQVEVEETDNVIPFKPNLMIKQVNSAFVSVELQHVQLPLIECCAALYWLGIRQTVERIENRIPTLHHTEVISPMGEMSFTLIYFYTIVF</sequence>
<evidence type="ECO:0000256" key="1">
    <source>
        <dbReference type="ARBA" id="ARBA00008894"/>
    </source>
</evidence>
<dbReference type="Pfam" id="PF00931">
    <property type="entry name" value="NB-ARC"/>
    <property type="match status" value="1"/>
</dbReference>
<protein>
    <submittedName>
        <fullName evidence="11">Disease resistance protein RGA2</fullName>
    </submittedName>
</protein>
<dbReference type="InterPro" id="IPR032675">
    <property type="entry name" value="LRR_dom_sf"/>
</dbReference>
<keyword evidence="3" id="KW-0677">Repeat</keyword>
<dbReference type="Pfam" id="PF23559">
    <property type="entry name" value="WHD_DRP"/>
    <property type="match status" value="1"/>
</dbReference>
<feature type="domain" description="R13L1/DRL21-like LRR repeat region" evidence="10">
    <location>
        <begin position="855"/>
        <end position="978"/>
    </location>
</feature>
<feature type="domain" description="Disease resistance protein winged helix" evidence="9">
    <location>
        <begin position="583"/>
        <end position="651"/>
    </location>
</feature>
<dbReference type="PRINTS" id="PR00364">
    <property type="entry name" value="DISEASERSIST"/>
</dbReference>
<dbReference type="InterPro" id="IPR056789">
    <property type="entry name" value="LRR_R13L1-DRL21"/>
</dbReference>
<evidence type="ECO:0000256" key="4">
    <source>
        <dbReference type="ARBA" id="ARBA00022741"/>
    </source>
</evidence>
<keyword evidence="4" id="KW-0547">Nucleotide-binding</keyword>
<dbReference type="Pfam" id="PF25019">
    <property type="entry name" value="LRR_R13L1-DRL21"/>
    <property type="match status" value="1"/>
</dbReference>
<keyword evidence="6" id="KW-0067">ATP-binding</keyword>
<dbReference type="Gene3D" id="1.10.8.430">
    <property type="entry name" value="Helical domain of apoptotic protease-activating factors"/>
    <property type="match status" value="1"/>
</dbReference>
<dbReference type="GO" id="GO:0043531">
    <property type="term" value="F:ADP binding"/>
    <property type="evidence" value="ECO:0007669"/>
    <property type="project" value="InterPro"/>
</dbReference>
<dbReference type="InterPro" id="IPR002182">
    <property type="entry name" value="NB-ARC"/>
</dbReference>
<evidence type="ECO:0000256" key="6">
    <source>
        <dbReference type="ARBA" id="ARBA00022840"/>
    </source>
</evidence>